<evidence type="ECO:0000256" key="1">
    <source>
        <dbReference type="SAM" id="MobiDB-lite"/>
    </source>
</evidence>
<sequence length="76" mass="8008">MISIAEQLFASNLDLRGYLKSFFILNFAPLAALASNPSLGGNKNQFAAKSTPSEQSLAWGNNGGLDVANETSQTTS</sequence>
<keyword evidence="3" id="KW-1185">Reference proteome</keyword>
<proteinExistence type="predicted"/>
<reference evidence="3" key="1">
    <citation type="journal article" date="2011" name="Proc. Natl. Acad. Sci. U.S.A.">
        <title>Genomic insights into the physiology and ecology of the marine filamentous cyanobacterium Lyngbya majuscula.</title>
        <authorList>
            <person name="Jones A.C."/>
            <person name="Monroe E.A."/>
            <person name="Podell S."/>
            <person name="Hess W.R."/>
            <person name="Klages S."/>
            <person name="Esquenazi E."/>
            <person name="Niessen S."/>
            <person name="Hoover H."/>
            <person name="Rothmann M."/>
            <person name="Lasken R.S."/>
            <person name="Yates J.R.III."/>
            <person name="Reinhardt R."/>
            <person name="Kube M."/>
            <person name="Burkart M.D."/>
            <person name="Allen E.E."/>
            <person name="Dorrestein P.C."/>
            <person name="Gerwick W.H."/>
            <person name="Gerwick L."/>
        </authorList>
    </citation>
    <scope>NUCLEOTIDE SEQUENCE [LARGE SCALE GENOMIC DNA]</scope>
    <source>
        <strain evidence="3">3L</strain>
    </source>
</reference>
<organism evidence="2 3">
    <name type="scientific">Moorena producens 3L</name>
    <dbReference type="NCBI Taxonomy" id="489825"/>
    <lineage>
        <taxon>Bacteria</taxon>
        <taxon>Bacillati</taxon>
        <taxon>Cyanobacteriota</taxon>
        <taxon>Cyanophyceae</taxon>
        <taxon>Coleofasciculales</taxon>
        <taxon>Coleofasciculaceae</taxon>
        <taxon>Moorena</taxon>
    </lineage>
</organism>
<evidence type="ECO:0000313" key="3">
    <source>
        <dbReference type="Proteomes" id="UP000003959"/>
    </source>
</evidence>
<feature type="region of interest" description="Disordered" evidence="1">
    <location>
        <begin position="43"/>
        <end position="76"/>
    </location>
</feature>
<gene>
    <name evidence="2" type="ORF">LYNGBM3L_51150</name>
</gene>
<protein>
    <submittedName>
        <fullName evidence="2">Uncharacterized protein</fullName>
    </submittedName>
</protein>
<feature type="compositionally biased region" description="Polar residues" evidence="1">
    <location>
        <begin position="43"/>
        <end position="59"/>
    </location>
</feature>
<accession>F4XYG1</accession>
<evidence type="ECO:0000313" key="2">
    <source>
        <dbReference type="EMBL" id="EGJ30374.1"/>
    </source>
</evidence>
<dbReference type="AlphaFoldDB" id="F4XYG1"/>
<dbReference type="EMBL" id="GL890954">
    <property type="protein sequence ID" value="EGJ30374.1"/>
    <property type="molecule type" value="Genomic_DNA"/>
</dbReference>
<dbReference type="Proteomes" id="UP000003959">
    <property type="component" value="Unassembled WGS sequence"/>
</dbReference>
<dbReference type="HOGENOM" id="CLU_199001_0_0_3"/>
<name>F4XYG1_9CYAN</name>